<comment type="caution">
    <text evidence="6">The sequence shown here is derived from an EMBL/GenBank/DDBJ whole genome shotgun (WGS) entry which is preliminary data.</text>
</comment>
<gene>
    <name evidence="6" type="ORF">HF519_01210</name>
</gene>
<name>A0A848DB19_9PSEU</name>
<dbReference type="CDD" id="cd17535">
    <property type="entry name" value="REC_NarL-like"/>
    <property type="match status" value="1"/>
</dbReference>
<dbReference type="InterPro" id="IPR036388">
    <property type="entry name" value="WH-like_DNA-bd_sf"/>
</dbReference>
<dbReference type="Pfam" id="PF00072">
    <property type="entry name" value="Response_reg"/>
    <property type="match status" value="1"/>
</dbReference>
<organism evidence="6 7">
    <name type="scientific">Pseudonocardia bannensis</name>
    <dbReference type="NCBI Taxonomy" id="630973"/>
    <lineage>
        <taxon>Bacteria</taxon>
        <taxon>Bacillati</taxon>
        <taxon>Actinomycetota</taxon>
        <taxon>Actinomycetes</taxon>
        <taxon>Pseudonocardiales</taxon>
        <taxon>Pseudonocardiaceae</taxon>
        <taxon>Pseudonocardia</taxon>
    </lineage>
</organism>
<dbReference type="Proteomes" id="UP000586918">
    <property type="component" value="Unassembled WGS sequence"/>
</dbReference>
<feature type="modified residue" description="4-aspartylphosphate" evidence="3">
    <location>
        <position position="75"/>
    </location>
</feature>
<dbReference type="PROSITE" id="PS00622">
    <property type="entry name" value="HTH_LUXR_1"/>
    <property type="match status" value="1"/>
</dbReference>
<dbReference type="InterPro" id="IPR016032">
    <property type="entry name" value="Sig_transdc_resp-reg_C-effctor"/>
</dbReference>
<feature type="domain" description="Response regulatory" evidence="5">
    <location>
        <begin position="20"/>
        <end position="140"/>
    </location>
</feature>
<dbReference type="InterPro" id="IPR001789">
    <property type="entry name" value="Sig_transdc_resp-reg_receiver"/>
</dbReference>
<dbReference type="PROSITE" id="PS50110">
    <property type="entry name" value="RESPONSE_REGULATORY"/>
    <property type="match status" value="1"/>
</dbReference>
<dbReference type="Pfam" id="PF00196">
    <property type="entry name" value="GerE"/>
    <property type="match status" value="1"/>
</dbReference>
<evidence type="ECO:0000259" key="4">
    <source>
        <dbReference type="PROSITE" id="PS50043"/>
    </source>
</evidence>
<keyword evidence="7" id="KW-1185">Reference proteome</keyword>
<dbReference type="Gene3D" id="3.40.50.2300">
    <property type="match status" value="1"/>
</dbReference>
<evidence type="ECO:0000313" key="7">
    <source>
        <dbReference type="Proteomes" id="UP000586918"/>
    </source>
</evidence>
<protein>
    <submittedName>
        <fullName evidence="6">Response regulator transcription factor</fullName>
    </submittedName>
</protein>
<evidence type="ECO:0000259" key="5">
    <source>
        <dbReference type="PROSITE" id="PS50110"/>
    </source>
</evidence>
<evidence type="ECO:0000313" key="6">
    <source>
        <dbReference type="EMBL" id="NMH90234.1"/>
    </source>
</evidence>
<dbReference type="PANTHER" id="PTHR43214">
    <property type="entry name" value="TWO-COMPONENT RESPONSE REGULATOR"/>
    <property type="match status" value="1"/>
</dbReference>
<dbReference type="SUPFAM" id="SSF52172">
    <property type="entry name" value="CheY-like"/>
    <property type="match status" value="1"/>
</dbReference>
<keyword evidence="2" id="KW-0238">DNA-binding</keyword>
<keyword evidence="1 3" id="KW-0597">Phosphoprotein</keyword>
<dbReference type="Gene3D" id="1.10.10.10">
    <property type="entry name" value="Winged helix-like DNA-binding domain superfamily/Winged helix DNA-binding domain"/>
    <property type="match status" value="1"/>
</dbReference>
<feature type="domain" description="HTH luxR-type" evidence="4">
    <location>
        <begin position="154"/>
        <end position="220"/>
    </location>
</feature>
<dbReference type="InterPro" id="IPR000792">
    <property type="entry name" value="Tscrpt_reg_LuxR_C"/>
</dbReference>
<proteinExistence type="predicted"/>
<accession>A0A848DB19</accession>
<dbReference type="PANTHER" id="PTHR43214:SF42">
    <property type="entry name" value="TRANSCRIPTIONAL REGULATORY PROTEIN DESR"/>
    <property type="match status" value="1"/>
</dbReference>
<dbReference type="InterPro" id="IPR011006">
    <property type="entry name" value="CheY-like_superfamily"/>
</dbReference>
<dbReference type="GO" id="GO:0006355">
    <property type="term" value="P:regulation of DNA-templated transcription"/>
    <property type="evidence" value="ECO:0007669"/>
    <property type="project" value="InterPro"/>
</dbReference>
<dbReference type="CDD" id="cd06170">
    <property type="entry name" value="LuxR_C_like"/>
    <property type="match status" value="1"/>
</dbReference>
<dbReference type="GO" id="GO:0000160">
    <property type="term" value="P:phosphorelay signal transduction system"/>
    <property type="evidence" value="ECO:0007669"/>
    <property type="project" value="InterPro"/>
</dbReference>
<dbReference type="EMBL" id="JAAXKZ010000002">
    <property type="protein sequence ID" value="NMH90234.1"/>
    <property type="molecule type" value="Genomic_DNA"/>
</dbReference>
<dbReference type="SUPFAM" id="SSF46894">
    <property type="entry name" value="C-terminal effector domain of the bipartite response regulators"/>
    <property type="match status" value="1"/>
</dbReference>
<dbReference type="SMART" id="SM00448">
    <property type="entry name" value="REC"/>
    <property type="match status" value="1"/>
</dbReference>
<sequence>MNAAEKLGETAAETGSRSPSVVLIDDHELVLEGLTRALTGDGMRIAAAFLDGTAALRFLTGGAPEAAAVDLVVVDLRLGDQSGVQLVEQITMQRPDLQVAMLTTFEDRAAASAAVRAGARGFLLKDSLCAELCTGLRKVAEGHLMIDSRLAAAVLTPQRTMLTDHELAILNLVAEGLSNREIGAQLHLSAYTVKDYLSRAMRKLGTTTRTATVLRAVREGLLQEPV</sequence>
<dbReference type="PRINTS" id="PR00038">
    <property type="entry name" value="HTHLUXR"/>
</dbReference>
<evidence type="ECO:0000256" key="2">
    <source>
        <dbReference type="ARBA" id="ARBA00023125"/>
    </source>
</evidence>
<evidence type="ECO:0000256" key="1">
    <source>
        <dbReference type="ARBA" id="ARBA00022553"/>
    </source>
</evidence>
<evidence type="ECO:0000256" key="3">
    <source>
        <dbReference type="PROSITE-ProRule" id="PRU00169"/>
    </source>
</evidence>
<reference evidence="6 7" key="1">
    <citation type="submission" date="2020-04" db="EMBL/GenBank/DDBJ databases">
        <authorList>
            <person name="Klaysubun C."/>
            <person name="Duangmal K."/>
            <person name="Lipun K."/>
        </authorList>
    </citation>
    <scope>NUCLEOTIDE SEQUENCE [LARGE SCALE GENOMIC DNA]</scope>
    <source>
        <strain evidence="6 7">DSM 45300</strain>
    </source>
</reference>
<dbReference type="RefSeq" id="WP_169409722.1">
    <property type="nucleotide sequence ID" value="NZ_JAAXKZ010000002.1"/>
</dbReference>
<dbReference type="InterPro" id="IPR039420">
    <property type="entry name" value="WalR-like"/>
</dbReference>
<dbReference type="PROSITE" id="PS50043">
    <property type="entry name" value="HTH_LUXR_2"/>
    <property type="match status" value="1"/>
</dbReference>
<dbReference type="InterPro" id="IPR058245">
    <property type="entry name" value="NreC/VraR/RcsB-like_REC"/>
</dbReference>
<dbReference type="SMART" id="SM00421">
    <property type="entry name" value="HTH_LUXR"/>
    <property type="match status" value="1"/>
</dbReference>
<dbReference type="GO" id="GO:0003677">
    <property type="term" value="F:DNA binding"/>
    <property type="evidence" value="ECO:0007669"/>
    <property type="project" value="UniProtKB-KW"/>
</dbReference>
<dbReference type="AlphaFoldDB" id="A0A848DB19"/>